<accession>A0A7H4MZ66</accession>
<gene>
    <name evidence="1" type="primary">papC_3</name>
    <name evidence="1" type="ORF">NCTC11685_00279</name>
</gene>
<dbReference type="Pfam" id="PF00577">
    <property type="entry name" value="Usher"/>
    <property type="match status" value="1"/>
</dbReference>
<reference evidence="1 2" key="1">
    <citation type="submission" date="2018-06" db="EMBL/GenBank/DDBJ databases">
        <authorList>
            <consortium name="Pathogen Informatics"/>
            <person name="Doyle S."/>
        </authorList>
    </citation>
    <scope>NUCLEOTIDE SEQUENCE [LARGE SCALE GENOMIC DNA]</scope>
    <source>
        <strain evidence="1 2">NCTC11685</strain>
    </source>
</reference>
<comment type="caution">
    <text evidence="1">The sequence shown here is derived from an EMBL/GenBank/DDBJ whole genome shotgun (WGS) entry which is preliminary data.</text>
</comment>
<evidence type="ECO:0000313" key="2">
    <source>
        <dbReference type="Proteomes" id="UP000254863"/>
    </source>
</evidence>
<proteinExistence type="predicted"/>
<evidence type="ECO:0000313" key="1">
    <source>
        <dbReference type="EMBL" id="STV71530.1"/>
    </source>
</evidence>
<name>A0A7H4MZ66_9ENTR</name>
<dbReference type="Proteomes" id="UP000254863">
    <property type="component" value="Unassembled WGS sequence"/>
</dbReference>
<dbReference type="EMBL" id="UGMS01000001">
    <property type="protein sequence ID" value="STV71530.1"/>
    <property type="molecule type" value="Genomic_DNA"/>
</dbReference>
<dbReference type="InterPro" id="IPR000015">
    <property type="entry name" value="Fimb_usher"/>
</dbReference>
<dbReference type="GO" id="GO:0009297">
    <property type="term" value="P:pilus assembly"/>
    <property type="evidence" value="ECO:0007669"/>
    <property type="project" value="InterPro"/>
</dbReference>
<protein>
    <submittedName>
        <fullName evidence="1">Fimbrial protein SteB</fullName>
    </submittedName>
</protein>
<sequence>MSLNKYFDLGDWRHLSLSLNAARSEFNGRKDDSAYISLTMPFGSGTVGYNGSMSRDRYTQNASWSQRLDNNDYYSINAGNSVGGGEGTRSQMSGYYSHLGNYGGCHHQL</sequence>
<dbReference type="GO" id="GO:0015473">
    <property type="term" value="F:fimbrial usher porin activity"/>
    <property type="evidence" value="ECO:0007669"/>
    <property type="project" value="InterPro"/>
</dbReference>
<dbReference type="AlphaFoldDB" id="A0A7H4MZ66"/>
<organism evidence="1 2">
    <name type="scientific">Klebsiella michiganensis</name>
    <dbReference type="NCBI Taxonomy" id="1134687"/>
    <lineage>
        <taxon>Bacteria</taxon>
        <taxon>Pseudomonadati</taxon>
        <taxon>Pseudomonadota</taxon>
        <taxon>Gammaproteobacteria</taxon>
        <taxon>Enterobacterales</taxon>
        <taxon>Enterobacteriaceae</taxon>
        <taxon>Klebsiella/Raoultella group</taxon>
        <taxon>Klebsiella</taxon>
    </lineage>
</organism>
<dbReference type="GO" id="GO:0016020">
    <property type="term" value="C:membrane"/>
    <property type="evidence" value="ECO:0007669"/>
    <property type="project" value="InterPro"/>
</dbReference>